<sequence length="534" mass="58015">MNKLFRTKQTINLLPMKNLRVILFLGIALVFGACSTQPPKQIKDSVTIADGTVSGSFDESTGITTFKGIPFAAPPVGDLRWKAPQPVEPWEGVKECTEFSASPMQATPMPFSMWTQEFIAPKEPLSEDCLYLNVWTPAKDATEKHPVLVYIYGGGFSSGGSAVPIYDGMEMAKKGLVFITINYRVGTLGFLAHPELTAESPNNASGNYGLLDQVEALKWVNKNIAAFGGDPNNITIAGQSAGAFSVNYLVASPLTKGLIHRAIAESGGAVLSTNALARGGSLKSAEEAGVKFAESLGASSVEELRAKSADEILGGPGLRNPIVDGYFLPKPVSEIFANGEQNDIPVIIGWNEDEGFGGTPVPAGQFKERIKQLFGDKADEFLEKFPIKTDEEAFAIQNDLGALQTFGIQSYKWMLLQNEKATSKVFMYRFERDVPYADGMSDFGAFHTGEVPYAYNNLKMSPRPWTGADYKLADLMSDYWVNFAISGDPNAEGLPEWEAATPDNLKAMRFNSTSACGDLPSIELLKFLDTFYSN</sequence>
<dbReference type="ESTHER" id="9bact-a0a0d8jfc8">
    <property type="family name" value="Carb_B_Bacteria"/>
</dbReference>
<dbReference type="InterPro" id="IPR019826">
    <property type="entry name" value="Carboxylesterase_B_AS"/>
</dbReference>
<evidence type="ECO:0000313" key="6">
    <source>
        <dbReference type="Proteomes" id="UP000032544"/>
    </source>
</evidence>
<dbReference type="Proteomes" id="UP000032544">
    <property type="component" value="Unassembled WGS sequence"/>
</dbReference>
<reference evidence="5 6" key="1">
    <citation type="submission" date="2014-09" db="EMBL/GenBank/DDBJ databases">
        <title>Draft Genome Sequence of Draconibacterium sp. JN14CK-3.</title>
        <authorList>
            <person name="Dong C."/>
            <person name="Lai Q."/>
            <person name="Shao Z."/>
        </authorList>
    </citation>
    <scope>NUCLEOTIDE SEQUENCE [LARGE SCALE GENOMIC DNA]</scope>
    <source>
        <strain evidence="5 6">JN14CK-3</strain>
    </source>
</reference>
<dbReference type="SUPFAM" id="SSF53474">
    <property type="entry name" value="alpha/beta-Hydrolases"/>
    <property type="match status" value="1"/>
</dbReference>
<evidence type="ECO:0000256" key="1">
    <source>
        <dbReference type="ARBA" id="ARBA00005964"/>
    </source>
</evidence>
<dbReference type="EC" id="3.1.1.-" evidence="3"/>
<dbReference type="InterPro" id="IPR050309">
    <property type="entry name" value="Type-B_Carboxylest/Lipase"/>
</dbReference>
<dbReference type="PROSITE" id="PS51257">
    <property type="entry name" value="PROKAR_LIPOPROTEIN"/>
    <property type="match status" value="1"/>
</dbReference>
<dbReference type="EMBL" id="JRHC01000001">
    <property type="protein sequence ID" value="KJF45622.1"/>
    <property type="molecule type" value="Genomic_DNA"/>
</dbReference>
<comment type="caution">
    <text evidence="5">The sequence shown here is derived from an EMBL/GenBank/DDBJ whole genome shotgun (WGS) entry which is preliminary data.</text>
</comment>
<evidence type="ECO:0000313" key="5">
    <source>
        <dbReference type="EMBL" id="KJF45622.1"/>
    </source>
</evidence>
<keyword evidence="6" id="KW-1185">Reference proteome</keyword>
<dbReference type="Pfam" id="PF00135">
    <property type="entry name" value="COesterase"/>
    <property type="match status" value="1"/>
</dbReference>
<accession>A0A0D8JFC8</accession>
<comment type="similarity">
    <text evidence="1 3">Belongs to the type-B carboxylesterase/lipase family.</text>
</comment>
<evidence type="ECO:0000259" key="4">
    <source>
        <dbReference type="Pfam" id="PF00135"/>
    </source>
</evidence>
<evidence type="ECO:0000256" key="3">
    <source>
        <dbReference type="RuleBase" id="RU361235"/>
    </source>
</evidence>
<name>A0A0D8JFC8_9BACT</name>
<dbReference type="Gene3D" id="3.40.50.1820">
    <property type="entry name" value="alpha/beta hydrolase"/>
    <property type="match status" value="1"/>
</dbReference>
<dbReference type="InterPro" id="IPR002018">
    <property type="entry name" value="CarbesteraseB"/>
</dbReference>
<gene>
    <name evidence="5" type="ORF">LH29_09860</name>
</gene>
<dbReference type="AlphaFoldDB" id="A0A0D8JFC8"/>
<dbReference type="InterPro" id="IPR019819">
    <property type="entry name" value="Carboxylesterase_B_CS"/>
</dbReference>
<evidence type="ECO:0000256" key="2">
    <source>
        <dbReference type="ARBA" id="ARBA00022801"/>
    </source>
</evidence>
<feature type="domain" description="Carboxylesterase type B" evidence="4">
    <location>
        <begin position="45"/>
        <end position="514"/>
    </location>
</feature>
<dbReference type="PANTHER" id="PTHR11559">
    <property type="entry name" value="CARBOXYLESTERASE"/>
    <property type="match status" value="1"/>
</dbReference>
<dbReference type="InterPro" id="IPR029058">
    <property type="entry name" value="AB_hydrolase_fold"/>
</dbReference>
<dbReference type="GO" id="GO:0016787">
    <property type="term" value="F:hydrolase activity"/>
    <property type="evidence" value="ECO:0007669"/>
    <property type="project" value="UniProtKB-KW"/>
</dbReference>
<proteinExistence type="inferred from homology"/>
<dbReference type="STRING" id="1544798.LH29_09860"/>
<protein>
    <recommendedName>
        <fullName evidence="3">Carboxylic ester hydrolase</fullName>
        <ecNumber evidence="3">3.1.1.-</ecNumber>
    </recommendedName>
</protein>
<dbReference type="PROSITE" id="PS00122">
    <property type="entry name" value="CARBOXYLESTERASE_B_1"/>
    <property type="match status" value="1"/>
</dbReference>
<keyword evidence="2 3" id="KW-0378">Hydrolase</keyword>
<dbReference type="PROSITE" id="PS00941">
    <property type="entry name" value="CARBOXYLESTERASE_B_2"/>
    <property type="match status" value="1"/>
</dbReference>
<organism evidence="5 6">
    <name type="scientific">Draconibacterium sediminis</name>
    <dbReference type="NCBI Taxonomy" id="1544798"/>
    <lineage>
        <taxon>Bacteria</taxon>
        <taxon>Pseudomonadati</taxon>
        <taxon>Bacteroidota</taxon>
        <taxon>Bacteroidia</taxon>
        <taxon>Marinilabiliales</taxon>
        <taxon>Prolixibacteraceae</taxon>
        <taxon>Draconibacterium</taxon>
    </lineage>
</organism>